<evidence type="ECO:0000256" key="1">
    <source>
        <dbReference type="ARBA" id="ARBA00022729"/>
    </source>
</evidence>
<sequence length="161" mass="18029">MAALAAVRESRATFTEEREIPELDRPLTSRGVLAWRAPDRMEKHTIEPVEERFLAEGDSLVLEHPARGSREVLALDAMPEIRPVVEAIRATLAGDLATLREHHEVAFSGSRARWRMVLTPRSVRVRAAVQRIILEGEGAAILVMETQMRDGRARMAISSTR</sequence>
<dbReference type="RefSeq" id="WP_211848260.1">
    <property type="nucleotide sequence ID" value="NZ_JAAEDL010000022.1"/>
</dbReference>
<dbReference type="Pfam" id="PF19574">
    <property type="entry name" value="LolA_3"/>
    <property type="match status" value="1"/>
</dbReference>
<accession>A0A9X9XG89</accession>
<organism evidence="2 3">
    <name type="scientific">Neoroseomonas eburnea</name>
    <dbReference type="NCBI Taxonomy" id="1346889"/>
    <lineage>
        <taxon>Bacteria</taxon>
        <taxon>Pseudomonadati</taxon>
        <taxon>Pseudomonadota</taxon>
        <taxon>Alphaproteobacteria</taxon>
        <taxon>Acetobacterales</taxon>
        <taxon>Acetobacteraceae</taxon>
        <taxon>Neoroseomonas</taxon>
    </lineage>
</organism>
<dbReference type="CDD" id="cd16325">
    <property type="entry name" value="LolA"/>
    <property type="match status" value="1"/>
</dbReference>
<name>A0A9X9XG89_9PROT</name>
<gene>
    <name evidence="2" type="ORF">GXW74_19695</name>
</gene>
<dbReference type="AlphaFoldDB" id="A0A9X9XG89"/>
<dbReference type="Gene3D" id="2.50.20.10">
    <property type="entry name" value="Lipoprotein localisation LolA/LolB/LppX"/>
    <property type="match status" value="1"/>
</dbReference>
<proteinExistence type="predicted"/>
<evidence type="ECO:0000313" key="3">
    <source>
        <dbReference type="Proteomes" id="UP001138709"/>
    </source>
</evidence>
<reference evidence="2" key="1">
    <citation type="submission" date="2020-01" db="EMBL/GenBank/DDBJ databases">
        <authorList>
            <person name="Rat A."/>
        </authorList>
    </citation>
    <scope>NUCLEOTIDE SEQUENCE</scope>
    <source>
        <strain evidence="2">LMG 31228</strain>
    </source>
</reference>
<reference evidence="2" key="2">
    <citation type="journal article" date="2021" name="Syst. Appl. Microbiol.">
        <title>Roseomonas hellenica sp. nov., isolated from roots of wild-growing Alkanna tinctoria.</title>
        <authorList>
            <person name="Rat A."/>
            <person name="Naranjo H.D."/>
            <person name="Lebbe L."/>
            <person name="Cnockaert M."/>
            <person name="Krigas N."/>
            <person name="Grigoriadou K."/>
            <person name="Maloupa E."/>
            <person name="Willems A."/>
        </authorList>
    </citation>
    <scope>NUCLEOTIDE SEQUENCE</scope>
    <source>
        <strain evidence="2">LMG 31228</strain>
    </source>
</reference>
<dbReference type="EMBL" id="JAAEDL010000022">
    <property type="protein sequence ID" value="MBR0682725.1"/>
    <property type="molecule type" value="Genomic_DNA"/>
</dbReference>
<keyword evidence="1" id="KW-0732">Signal</keyword>
<keyword evidence="3" id="KW-1185">Reference proteome</keyword>
<protein>
    <submittedName>
        <fullName evidence="2">Outer membrane lipoprotein carrier protein LolA</fullName>
    </submittedName>
</protein>
<dbReference type="InterPro" id="IPR004564">
    <property type="entry name" value="OM_lipoprot_carrier_LolA-like"/>
</dbReference>
<comment type="caution">
    <text evidence="2">The sequence shown here is derived from an EMBL/GenBank/DDBJ whole genome shotgun (WGS) entry which is preliminary data.</text>
</comment>
<evidence type="ECO:0000313" key="2">
    <source>
        <dbReference type="EMBL" id="MBR0682725.1"/>
    </source>
</evidence>
<keyword evidence="2" id="KW-0449">Lipoprotein</keyword>
<dbReference type="Proteomes" id="UP001138709">
    <property type="component" value="Unassembled WGS sequence"/>
</dbReference>
<dbReference type="SUPFAM" id="SSF89392">
    <property type="entry name" value="Prokaryotic lipoproteins and lipoprotein localization factors"/>
    <property type="match status" value="1"/>
</dbReference>
<dbReference type="InterPro" id="IPR029046">
    <property type="entry name" value="LolA/LolB/LppX"/>
</dbReference>